<reference evidence="2 3" key="1">
    <citation type="submission" date="2024-02" db="EMBL/GenBank/DDBJ databases">
        <authorList>
            <person name="Vignale AGUSTIN F."/>
            <person name="Sosa J E."/>
            <person name="Modenutti C."/>
        </authorList>
    </citation>
    <scope>NUCLEOTIDE SEQUENCE [LARGE SCALE GENOMIC DNA]</scope>
</reference>
<accession>A0ABC8SGR5</accession>
<sequence>MSIGSQIELICQARIEPESYYEVASEAIKSLLSAINSIVLQQEEELKLQKRSDKLQKKLQRELNSLAEMEMKFEGNSTVGDAHTILSPKHPLLIKRAKVEELKKRVDDEKAKYLNSVHITKAMTLNNLQTSLPNVFQTLMGFSSAYTQALKTNLDRAKPADCDDGLLDPMC</sequence>
<dbReference type="AlphaFoldDB" id="A0ABC8SGR5"/>
<dbReference type="PANTHER" id="PTHR21450">
    <property type="entry name" value="PROTEIN ALTERED PHOSPHATE STARVATION RESPONSE 1"/>
    <property type="match status" value="1"/>
</dbReference>
<dbReference type="EMBL" id="CAUOFW020002791">
    <property type="protein sequence ID" value="CAK9156107.1"/>
    <property type="molecule type" value="Genomic_DNA"/>
</dbReference>
<dbReference type="PANTHER" id="PTHR21450:SF21">
    <property type="entry name" value="REDUCTASE SUBUNIT C, PUTATIVE (DUF630 AND DUF632)-RELATED"/>
    <property type="match status" value="1"/>
</dbReference>
<protein>
    <submittedName>
        <fullName evidence="2">Uncharacterized protein</fullName>
    </submittedName>
</protein>
<gene>
    <name evidence="2" type="ORF">ILEXP_LOCUS24515</name>
</gene>
<name>A0ABC8SGR5_9AQUA</name>
<keyword evidence="1" id="KW-0175">Coiled coil</keyword>
<evidence type="ECO:0000256" key="1">
    <source>
        <dbReference type="SAM" id="Coils"/>
    </source>
</evidence>
<comment type="caution">
    <text evidence="2">The sequence shown here is derived from an EMBL/GenBank/DDBJ whole genome shotgun (WGS) entry which is preliminary data.</text>
</comment>
<evidence type="ECO:0000313" key="2">
    <source>
        <dbReference type="EMBL" id="CAK9156107.1"/>
    </source>
</evidence>
<dbReference type="Gene3D" id="1.20.1270.60">
    <property type="entry name" value="Arfaptin homology (AH) domain/BAR domain"/>
    <property type="match status" value="1"/>
</dbReference>
<proteinExistence type="predicted"/>
<evidence type="ECO:0000313" key="3">
    <source>
        <dbReference type="Proteomes" id="UP001642360"/>
    </source>
</evidence>
<dbReference type="InterPro" id="IPR027267">
    <property type="entry name" value="AH/BAR_dom_sf"/>
</dbReference>
<organism evidence="2 3">
    <name type="scientific">Ilex paraguariensis</name>
    <name type="common">yerba mate</name>
    <dbReference type="NCBI Taxonomy" id="185542"/>
    <lineage>
        <taxon>Eukaryota</taxon>
        <taxon>Viridiplantae</taxon>
        <taxon>Streptophyta</taxon>
        <taxon>Embryophyta</taxon>
        <taxon>Tracheophyta</taxon>
        <taxon>Spermatophyta</taxon>
        <taxon>Magnoliopsida</taxon>
        <taxon>eudicotyledons</taxon>
        <taxon>Gunneridae</taxon>
        <taxon>Pentapetalae</taxon>
        <taxon>asterids</taxon>
        <taxon>campanulids</taxon>
        <taxon>Aquifoliales</taxon>
        <taxon>Aquifoliaceae</taxon>
        <taxon>Ilex</taxon>
    </lineage>
</organism>
<dbReference type="Proteomes" id="UP001642360">
    <property type="component" value="Unassembled WGS sequence"/>
</dbReference>
<feature type="coiled-coil region" evidence="1">
    <location>
        <begin position="52"/>
        <end position="112"/>
    </location>
</feature>
<keyword evidence="3" id="KW-1185">Reference proteome</keyword>